<proteinExistence type="predicted"/>
<accession>A0A9D4ZZL9</accession>
<evidence type="ECO:0000313" key="1">
    <source>
        <dbReference type="EMBL" id="KAI5389874.1"/>
    </source>
</evidence>
<sequence>MEMMLLYVFSHEIPINWALVIMYHMVIHDEMVGGLPYARLLTKIFKYYGVDLTGEPHPVMNDKYAIDVPIINLKMGPSNQELLKYIVGLRHDMMEQFQQLSLSFVSQQEGYDDGEDIDEN</sequence>
<dbReference type="Proteomes" id="UP001058974">
    <property type="component" value="Chromosome 7"/>
</dbReference>
<keyword evidence="2" id="KW-1185">Reference proteome</keyword>
<protein>
    <submittedName>
        <fullName evidence="1">Uncharacterized protein</fullName>
    </submittedName>
</protein>
<gene>
    <name evidence="1" type="ORF">KIW84_075254</name>
</gene>
<dbReference type="EMBL" id="JAMSHJ010000007">
    <property type="protein sequence ID" value="KAI5389874.1"/>
    <property type="molecule type" value="Genomic_DNA"/>
</dbReference>
<dbReference type="Gramene" id="Psat07G0525400-T1">
    <property type="protein sequence ID" value="KAI5389874.1"/>
    <property type="gene ID" value="KIW84_075254"/>
</dbReference>
<name>A0A9D4ZZL9_PEA</name>
<dbReference type="AlphaFoldDB" id="A0A9D4ZZL9"/>
<comment type="caution">
    <text evidence="1">The sequence shown here is derived from an EMBL/GenBank/DDBJ whole genome shotgun (WGS) entry which is preliminary data.</text>
</comment>
<organism evidence="1 2">
    <name type="scientific">Pisum sativum</name>
    <name type="common">Garden pea</name>
    <name type="synonym">Lathyrus oleraceus</name>
    <dbReference type="NCBI Taxonomy" id="3888"/>
    <lineage>
        <taxon>Eukaryota</taxon>
        <taxon>Viridiplantae</taxon>
        <taxon>Streptophyta</taxon>
        <taxon>Embryophyta</taxon>
        <taxon>Tracheophyta</taxon>
        <taxon>Spermatophyta</taxon>
        <taxon>Magnoliopsida</taxon>
        <taxon>eudicotyledons</taxon>
        <taxon>Gunneridae</taxon>
        <taxon>Pentapetalae</taxon>
        <taxon>rosids</taxon>
        <taxon>fabids</taxon>
        <taxon>Fabales</taxon>
        <taxon>Fabaceae</taxon>
        <taxon>Papilionoideae</taxon>
        <taxon>50 kb inversion clade</taxon>
        <taxon>NPAAA clade</taxon>
        <taxon>Hologalegina</taxon>
        <taxon>IRL clade</taxon>
        <taxon>Fabeae</taxon>
        <taxon>Lathyrus</taxon>
    </lineage>
</organism>
<evidence type="ECO:0000313" key="2">
    <source>
        <dbReference type="Proteomes" id="UP001058974"/>
    </source>
</evidence>
<reference evidence="1 2" key="1">
    <citation type="journal article" date="2022" name="Nat. Genet.">
        <title>Improved pea reference genome and pan-genome highlight genomic features and evolutionary characteristics.</title>
        <authorList>
            <person name="Yang T."/>
            <person name="Liu R."/>
            <person name="Luo Y."/>
            <person name="Hu S."/>
            <person name="Wang D."/>
            <person name="Wang C."/>
            <person name="Pandey M.K."/>
            <person name="Ge S."/>
            <person name="Xu Q."/>
            <person name="Li N."/>
            <person name="Li G."/>
            <person name="Huang Y."/>
            <person name="Saxena R.K."/>
            <person name="Ji Y."/>
            <person name="Li M."/>
            <person name="Yan X."/>
            <person name="He Y."/>
            <person name="Liu Y."/>
            <person name="Wang X."/>
            <person name="Xiang C."/>
            <person name="Varshney R.K."/>
            <person name="Ding H."/>
            <person name="Gao S."/>
            <person name="Zong X."/>
        </authorList>
    </citation>
    <scope>NUCLEOTIDE SEQUENCE [LARGE SCALE GENOMIC DNA]</scope>
    <source>
        <strain evidence="1 2">cv. Zhongwan 6</strain>
    </source>
</reference>